<organism evidence="1 2">
    <name type="scientific">Ensete ventricosum</name>
    <name type="common">Abyssinian banana</name>
    <name type="synonym">Musa ensete</name>
    <dbReference type="NCBI Taxonomy" id="4639"/>
    <lineage>
        <taxon>Eukaryota</taxon>
        <taxon>Viridiplantae</taxon>
        <taxon>Streptophyta</taxon>
        <taxon>Embryophyta</taxon>
        <taxon>Tracheophyta</taxon>
        <taxon>Spermatophyta</taxon>
        <taxon>Magnoliopsida</taxon>
        <taxon>Liliopsida</taxon>
        <taxon>Zingiberales</taxon>
        <taxon>Musaceae</taxon>
        <taxon>Ensete</taxon>
    </lineage>
</organism>
<proteinExistence type="predicted"/>
<sequence>MASPPVFGGIHRGGTRHVSRTERERADLSWWVALWRAHRVGPAGKSIEEEEEGRWGPAARSLCFFGSSIVQFSYSNGGWGAILADVYARKVLVAMPNDAIPSLPPMPKIF</sequence>
<dbReference type="AlphaFoldDB" id="A0A427AMY4"/>
<name>A0A427AMY4_ENSVE</name>
<dbReference type="EMBL" id="AMZH03001898">
    <property type="protein sequence ID" value="RRT77573.1"/>
    <property type="molecule type" value="Genomic_DNA"/>
</dbReference>
<dbReference type="Proteomes" id="UP000287651">
    <property type="component" value="Unassembled WGS sequence"/>
</dbReference>
<evidence type="ECO:0000313" key="1">
    <source>
        <dbReference type="EMBL" id="RRT77573.1"/>
    </source>
</evidence>
<comment type="caution">
    <text evidence="1">The sequence shown here is derived from an EMBL/GenBank/DDBJ whole genome shotgun (WGS) entry which is preliminary data.</text>
</comment>
<evidence type="ECO:0000313" key="2">
    <source>
        <dbReference type="Proteomes" id="UP000287651"/>
    </source>
</evidence>
<reference evidence="1 2" key="1">
    <citation type="journal article" date="2014" name="Agronomy (Basel)">
        <title>A Draft Genome Sequence for Ensete ventricosum, the Drought-Tolerant Tree Against Hunger.</title>
        <authorList>
            <person name="Harrison J."/>
            <person name="Moore K.A."/>
            <person name="Paszkiewicz K."/>
            <person name="Jones T."/>
            <person name="Grant M."/>
            <person name="Ambacheew D."/>
            <person name="Muzemil S."/>
            <person name="Studholme D.J."/>
        </authorList>
    </citation>
    <scope>NUCLEOTIDE SEQUENCE [LARGE SCALE GENOMIC DNA]</scope>
</reference>
<protein>
    <submittedName>
        <fullName evidence="1">Uncharacterized protein</fullName>
    </submittedName>
</protein>
<accession>A0A427AMY4</accession>
<gene>
    <name evidence="1" type="ORF">B296_00005648</name>
</gene>